<dbReference type="PROSITE" id="PS50179">
    <property type="entry name" value="VHS"/>
    <property type="match status" value="1"/>
</dbReference>
<evidence type="ECO:0000256" key="1">
    <source>
        <dbReference type="ARBA" id="ARBA00004125"/>
    </source>
</evidence>
<name>A0A164R6K7_9AGAM</name>
<evidence type="ECO:0000256" key="6">
    <source>
        <dbReference type="ARBA" id="ARBA00022753"/>
    </source>
</evidence>
<evidence type="ECO:0000256" key="7">
    <source>
        <dbReference type="ARBA" id="ARBA00022771"/>
    </source>
</evidence>
<evidence type="ECO:0000256" key="5">
    <source>
        <dbReference type="ARBA" id="ARBA00022737"/>
    </source>
</evidence>
<feature type="compositionally biased region" description="Polar residues" evidence="12">
    <location>
        <begin position="666"/>
        <end position="681"/>
    </location>
</feature>
<feature type="compositionally biased region" description="Polar residues" evidence="12">
    <location>
        <begin position="562"/>
        <end position="577"/>
    </location>
</feature>
<dbReference type="InterPro" id="IPR011011">
    <property type="entry name" value="Znf_FYVE_PHD"/>
</dbReference>
<feature type="compositionally biased region" description="Polar residues" evidence="12">
    <location>
        <begin position="274"/>
        <end position="283"/>
    </location>
</feature>
<feature type="region of interest" description="Disordered" evidence="12">
    <location>
        <begin position="271"/>
        <end position="343"/>
    </location>
</feature>
<dbReference type="STRING" id="1314777.A0A164R6K7"/>
<dbReference type="EMBL" id="KV419422">
    <property type="protein sequence ID" value="KZS90297.1"/>
    <property type="molecule type" value="Genomic_DNA"/>
</dbReference>
<evidence type="ECO:0000256" key="4">
    <source>
        <dbReference type="ARBA" id="ARBA00022723"/>
    </source>
</evidence>
<dbReference type="SMART" id="SM00288">
    <property type="entry name" value="VHS"/>
    <property type="match status" value="1"/>
</dbReference>
<reference evidence="15 16" key="1">
    <citation type="journal article" date="2016" name="Mol. Biol. Evol.">
        <title>Comparative Genomics of Early-Diverging Mushroom-Forming Fungi Provides Insights into the Origins of Lignocellulose Decay Capabilities.</title>
        <authorList>
            <person name="Nagy L.G."/>
            <person name="Riley R."/>
            <person name="Tritt A."/>
            <person name="Adam C."/>
            <person name="Daum C."/>
            <person name="Floudas D."/>
            <person name="Sun H."/>
            <person name="Yadav J.S."/>
            <person name="Pangilinan J."/>
            <person name="Larsson K.H."/>
            <person name="Matsuura K."/>
            <person name="Barry K."/>
            <person name="Labutti K."/>
            <person name="Kuo R."/>
            <person name="Ohm R.A."/>
            <person name="Bhattacharya S.S."/>
            <person name="Shirouzu T."/>
            <person name="Yoshinaga Y."/>
            <person name="Martin F.M."/>
            <person name="Grigoriev I.V."/>
            <person name="Hibbett D.S."/>
        </authorList>
    </citation>
    <scope>NUCLEOTIDE SEQUENCE [LARGE SCALE GENOMIC DNA]</scope>
    <source>
        <strain evidence="15 16">HHB9708</strain>
    </source>
</reference>
<comment type="subcellular location">
    <subcellularLocation>
        <location evidence="1 10">Endosome membrane</location>
        <topology evidence="1 10">Peripheral membrane protein</topology>
        <orientation evidence="1 10">Cytoplasmic side</orientation>
    </subcellularLocation>
</comment>
<dbReference type="SUPFAM" id="SSF48464">
    <property type="entry name" value="ENTH/VHS domain"/>
    <property type="match status" value="1"/>
</dbReference>
<dbReference type="Pfam" id="PF01363">
    <property type="entry name" value="FYVE"/>
    <property type="match status" value="1"/>
</dbReference>
<gene>
    <name evidence="15" type="ORF">SISNIDRAFT_415593</name>
</gene>
<dbReference type="GO" id="GO:0033565">
    <property type="term" value="C:ESCRT-0 complex"/>
    <property type="evidence" value="ECO:0007669"/>
    <property type="project" value="TreeGrafter"/>
</dbReference>
<dbReference type="GO" id="GO:0032266">
    <property type="term" value="F:phosphatidylinositol-3-phosphate binding"/>
    <property type="evidence" value="ECO:0007669"/>
    <property type="project" value="TreeGrafter"/>
</dbReference>
<feature type="compositionally biased region" description="Basic and acidic residues" evidence="12">
    <location>
        <begin position="292"/>
        <end position="320"/>
    </location>
</feature>
<dbReference type="PANTHER" id="PTHR47794:SF1">
    <property type="entry name" value="VACUOLAR PROTEIN SORTING-ASSOCIATED PROTEIN 27"/>
    <property type="match status" value="1"/>
</dbReference>
<dbReference type="GO" id="GO:0010008">
    <property type="term" value="C:endosome membrane"/>
    <property type="evidence" value="ECO:0007669"/>
    <property type="project" value="UniProtKB-SubCell"/>
</dbReference>
<organism evidence="15 16">
    <name type="scientific">Sistotremastrum niveocremeum HHB9708</name>
    <dbReference type="NCBI Taxonomy" id="1314777"/>
    <lineage>
        <taxon>Eukaryota</taxon>
        <taxon>Fungi</taxon>
        <taxon>Dikarya</taxon>
        <taxon>Basidiomycota</taxon>
        <taxon>Agaricomycotina</taxon>
        <taxon>Agaricomycetes</taxon>
        <taxon>Sistotremastrales</taxon>
        <taxon>Sistotremastraceae</taxon>
        <taxon>Sertulicium</taxon>
        <taxon>Sertulicium niveocremeum</taxon>
    </lineage>
</organism>
<dbReference type="InterPro" id="IPR017455">
    <property type="entry name" value="Znf_FYVE-rel"/>
</dbReference>
<keyword evidence="8" id="KW-0862">Zinc</keyword>
<protein>
    <recommendedName>
        <fullName evidence="3 10">Vacuolar protein sorting-associated protein 27</fullName>
    </recommendedName>
</protein>
<feature type="domain" description="VHS" evidence="14">
    <location>
        <begin position="22"/>
        <end position="151"/>
    </location>
</feature>
<evidence type="ECO:0000256" key="9">
    <source>
        <dbReference type="ARBA" id="ARBA00023136"/>
    </source>
</evidence>
<dbReference type="InterPro" id="IPR013083">
    <property type="entry name" value="Znf_RING/FYVE/PHD"/>
</dbReference>
<dbReference type="SMART" id="SM00726">
    <property type="entry name" value="UIM"/>
    <property type="match status" value="2"/>
</dbReference>
<evidence type="ECO:0000256" key="11">
    <source>
        <dbReference type="PROSITE-ProRule" id="PRU00091"/>
    </source>
</evidence>
<dbReference type="InterPro" id="IPR017073">
    <property type="entry name" value="HGS/VPS27"/>
</dbReference>
<dbReference type="Pfam" id="PF00790">
    <property type="entry name" value="VHS"/>
    <property type="match status" value="1"/>
</dbReference>
<keyword evidence="16" id="KW-1185">Reference proteome</keyword>
<feature type="region of interest" description="Disordered" evidence="12">
    <location>
        <begin position="514"/>
        <end position="687"/>
    </location>
</feature>
<dbReference type="InterPro" id="IPR049425">
    <property type="entry name" value="Vps27_GAT-like"/>
</dbReference>
<dbReference type="CDD" id="cd16979">
    <property type="entry name" value="VHS_Vps27"/>
    <property type="match status" value="1"/>
</dbReference>
<feature type="compositionally biased region" description="Low complexity" evidence="12">
    <location>
        <begin position="514"/>
        <end position="526"/>
    </location>
</feature>
<evidence type="ECO:0000313" key="15">
    <source>
        <dbReference type="EMBL" id="KZS90297.1"/>
    </source>
</evidence>
<dbReference type="GO" id="GO:0006623">
    <property type="term" value="P:protein targeting to vacuole"/>
    <property type="evidence" value="ECO:0007669"/>
    <property type="project" value="TreeGrafter"/>
</dbReference>
<dbReference type="PROSITE" id="PS50178">
    <property type="entry name" value="ZF_FYVE"/>
    <property type="match status" value="1"/>
</dbReference>
<dbReference type="Pfam" id="PF21356">
    <property type="entry name" value="Vps27_GAT-like"/>
    <property type="match status" value="1"/>
</dbReference>
<evidence type="ECO:0000256" key="12">
    <source>
        <dbReference type="SAM" id="MobiDB-lite"/>
    </source>
</evidence>
<dbReference type="OrthoDB" id="957735at2759"/>
<evidence type="ECO:0000259" key="13">
    <source>
        <dbReference type="PROSITE" id="PS50178"/>
    </source>
</evidence>
<dbReference type="GO" id="GO:0008270">
    <property type="term" value="F:zinc ion binding"/>
    <property type="evidence" value="ECO:0007669"/>
    <property type="project" value="UniProtKB-KW"/>
</dbReference>
<dbReference type="Gene3D" id="1.20.5.1940">
    <property type="match status" value="1"/>
</dbReference>
<evidence type="ECO:0000256" key="3">
    <source>
        <dbReference type="ARBA" id="ARBA00017753"/>
    </source>
</evidence>
<dbReference type="InterPro" id="IPR002014">
    <property type="entry name" value="VHS_dom"/>
</dbReference>
<keyword evidence="9 10" id="KW-0472">Membrane</keyword>
<evidence type="ECO:0000256" key="10">
    <source>
        <dbReference type="PIRNR" id="PIRNR036956"/>
    </source>
</evidence>
<dbReference type="PROSITE" id="PS50330">
    <property type="entry name" value="UIM"/>
    <property type="match status" value="1"/>
</dbReference>
<dbReference type="PIRSF" id="PIRSF036956">
    <property type="entry name" value="Hrs_Vps27"/>
    <property type="match status" value="1"/>
</dbReference>
<feature type="region of interest" description="Disordered" evidence="12">
    <location>
        <begin position="234"/>
        <end position="259"/>
    </location>
</feature>
<dbReference type="Gene3D" id="3.30.40.10">
    <property type="entry name" value="Zinc/RING finger domain, C3HC4 (zinc finger)"/>
    <property type="match status" value="1"/>
</dbReference>
<dbReference type="Gene3D" id="1.25.40.90">
    <property type="match status" value="1"/>
</dbReference>
<evidence type="ECO:0000256" key="2">
    <source>
        <dbReference type="ARBA" id="ARBA00008597"/>
    </source>
</evidence>
<evidence type="ECO:0000256" key="8">
    <source>
        <dbReference type="ARBA" id="ARBA00022833"/>
    </source>
</evidence>
<dbReference type="PANTHER" id="PTHR47794">
    <property type="entry name" value="VACUOLAR PROTEIN SORTING-ASSOCIATED PROTEIN 27"/>
    <property type="match status" value="1"/>
</dbReference>
<dbReference type="SUPFAM" id="SSF57903">
    <property type="entry name" value="FYVE/PHD zinc finger"/>
    <property type="match status" value="1"/>
</dbReference>
<comment type="similarity">
    <text evidence="2 10">Belongs to the VPS27 family.</text>
</comment>
<keyword evidence="7 11" id="KW-0863">Zinc-finger</keyword>
<dbReference type="InterPro" id="IPR000306">
    <property type="entry name" value="Znf_FYVE"/>
</dbReference>
<dbReference type="InterPro" id="IPR008942">
    <property type="entry name" value="ENTH_VHS"/>
</dbReference>
<dbReference type="Gene3D" id="6.10.140.100">
    <property type="match status" value="1"/>
</dbReference>
<dbReference type="GO" id="GO:0043130">
    <property type="term" value="F:ubiquitin binding"/>
    <property type="evidence" value="ECO:0007669"/>
    <property type="project" value="InterPro"/>
</dbReference>
<keyword evidence="5" id="KW-0677">Repeat</keyword>
<dbReference type="Proteomes" id="UP000076722">
    <property type="component" value="Unassembled WGS sequence"/>
</dbReference>
<accession>A0A164R6K7</accession>
<evidence type="ECO:0000259" key="14">
    <source>
        <dbReference type="PROSITE" id="PS50179"/>
    </source>
</evidence>
<dbReference type="SMART" id="SM00064">
    <property type="entry name" value="FYVE"/>
    <property type="match status" value="1"/>
</dbReference>
<feature type="compositionally biased region" description="Pro residues" evidence="12">
    <location>
        <begin position="588"/>
        <end position="600"/>
    </location>
</feature>
<feature type="domain" description="FYVE-type" evidence="13">
    <location>
        <begin position="171"/>
        <end position="231"/>
    </location>
</feature>
<keyword evidence="4" id="KW-0479">Metal-binding</keyword>
<feature type="compositionally biased region" description="Pro residues" evidence="12">
    <location>
        <begin position="541"/>
        <end position="551"/>
    </location>
</feature>
<sequence length="720" mass="80019">MSLTSYFWGSTQFDEQITKATSETLPSGAEDIAANLEICDQIRSKAVNPKDAMKSLKTRLNHKNPNVQIMTLNLTDTCVKNGGDAFLTEISSREFMDNLVSILKQPALNHDVKNRILLHVQNWALSFEGKPHLSYVGTVYKTLQKEGFNFPPKDITAVSSAMTDTQTAPDWIDSDVCLRCRDPFSFTNRKHHCRNCGQVFDQKCSSKMLPLPHYGITQEVRVCEGCYAKLHKHKADKPRDERRSNTLKRRSGHDNADADLQRAIQLSIEESRRNSGYTSTSYVASEPPIIDRSTRPARTAEDEDADLRAAIEASLREAEAPKPSAPLATPSEERDYGSYGSLPSPSARVLPSYDLELHETDQILYFSQAMQGVVDQGGFSARNGEVVQELYNKTLPLRPKLAMSLDDTVRREQLLTNMNENISEIVRIFDTRQREQLAHRRNMSIGSNSGATSYGDPRYPAMRYHTVDGSQSQYYQDPGYNLAYANPAQQQQQWAQAPPQQTYSDPSAAYNYPAQASQAPSEPQSQWTQPVSQQPQWNQAPPGPQPVPPLETKPVTFGQRAASPSQQYQYQPMTNGPVSLPPSSYAQPAPPAVQSPPPLVSQPQLYQQQPVQQPSQPPAQSFQYQAASPPQDNVVQSLPPVVQQQTVQPVQSPPTVSSPYQVPPQHQQTLPPSALPTNPNVSLPVFPVAPTSQPQAYPSYGPSVSGVEQNERKEVMLIEL</sequence>
<keyword evidence="6 10" id="KW-0967">Endosome</keyword>
<dbReference type="AlphaFoldDB" id="A0A164R6K7"/>
<feature type="compositionally biased region" description="Low complexity" evidence="12">
    <location>
        <begin position="601"/>
        <end position="665"/>
    </location>
</feature>
<proteinExistence type="inferred from homology"/>
<feature type="compositionally biased region" description="Polar residues" evidence="12">
    <location>
        <begin position="527"/>
        <end position="539"/>
    </location>
</feature>
<evidence type="ECO:0000313" key="16">
    <source>
        <dbReference type="Proteomes" id="UP000076722"/>
    </source>
</evidence>
<dbReference type="InterPro" id="IPR003903">
    <property type="entry name" value="UIM_dom"/>
</dbReference>
<dbReference type="GO" id="GO:0043328">
    <property type="term" value="P:protein transport to vacuole involved in ubiquitin-dependent protein catabolic process via the multivesicular body sorting pathway"/>
    <property type="evidence" value="ECO:0007669"/>
    <property type="project" value="TreeGrafter"/>
</dbReference>
<comment type="subunit">
    <text evidence="10">Component of the ESCRT-0 complex composed of HSE1 and VPS27.</text>
</comment>
<dbReference type="Pfam" id="PF02809">
    <property type="entry name" value="UIM"/>
    <property type="match status" value="2"/>
</dbReference>
<comment type="function">
    <text evidence="10">Component of the ESCRT-0 complex which is the sorting receptor for ubiquitinated cargo proteins at the multivesicular body (MVB) and recruits ESCRT-I to the MVB outer membrane.</text>
</comment>